<dbReference type="EMBL" id="FMAK01000017">
    <property type="protein sequence ID" value="SCB66698.1"/>
    <property type="molecule type" value="Genomic_DNA"/>
</dbReference>
<reference evidence="1 2" key="1">
    <citation type="submission" date="2016-08" db="EMBL/GenBank/DDBJ databases">
        <authorList>
            <person name="Seilhamer J.J."/>
        </authorList>
    </citation>
    <scope>NUCLEOTIDE SEQUENCE [LARGE SCALE GENOMIC DNA]</scope>
    <source>
        <strain evidence="1 2">SDA_GO95</strain>
    </source>
</reference>
<proteinExistence type="predicted"/>
<gene>
    <name evidence="1" type="ORF">BWGO95_00641</name>
</gene>
<protein>
    <recommendedName>
        <fullName evidence="3">ATP-binding protein</fullName>
    </recommendedName>
</protein>
<dbReference type="Proteomes" id="UP000195696">
    <property type="component" value="Unassembled WGS sequence"/>
</dbReference>
<dbReference type="Gene3D" id="3.40.50.300">
    <property type="entry name" value="P-loop containing nucleotide triphosphate hydrolases"/>
    <property type="match status" value="1"/>
</dbReference>
<evidence type="ECO:0008006" key="3">
    <source>
        <dbReference type="Google" id="ProtNLM"/>
    </source>
</evidence>
<evidence type="ECO:0000313" key="2">
    <source>
        <dbReference type="Proteomes" id="UP000195696"/>
    </source>
</evidence>
<dbReference type="InterPro" id="IPR027417">
    <property type="entry name" value="P-loop_NTPase"/>
</dbReference>
<name>A0A1G4EFS2_BACMY</name>
<organism evidence="1 2">
    <name type="scientific">Bacillus mycoides</name>
    <dbReference type="NCBI Taxonomy" id="1405"/>
    <lineage>
        <taxon>Bacteria</taxon>
        <taxon>Bacillati</taxon>
        <taxon>Bacillota</taxon>
        <taxon>Bacilli</taxon>
        <taxon>Bacillales</taxon>
        <taxon>Bacillaceae</taxon>
        <taxon>Bacillus</taxon>
        <taxon>Bacillus cereus group</taxon>
    </lineage>
</organism>
<dbReference type="AlphaFoldDB" id="A0A1G4EFS2"/>
<evidence type="ECO:0000313" key="1">
    <source>
        <dbReference type="EMBL" id="SCB66698.1"/>
    </source>
</evidence>
<accession>A0A1G4EFS2</accession>
<sequence>MKVFFLQMSGFSGSGKSTLSKYSAKLTGAVIVGHDLVKSALLKSLTAKGSESTVVGGSLLLY</sequence>